<dbReference type="Pfam" id="PF08240">
    <property type="entry name" value="ADH_N"/>
    <property type="match status" value="1"/>
</dbReference>
<evidence type="ECO:0000256" key="2">
    <source>
        <dbReference type="ARBA" id="ARBA00023002"/>
    </source>
</evidence>
<dbReference type="Proteomes" id="UP001433268">
    <property type="component" value="Unassembled WGS sequence"/>
</dbReference>
<dbReference type="InterPro" id="IPR013149">
    <property type="entry name" value="ADH-like_C"/>
</dbReference>
<organism evidence="4 5">
    <name type="scientific">Apiospora hydei</name>
    <dbReference type="NCBI Taxonomy" id="1337664"/>
    <lineage>
        <taxon>Eukaryota</taxon>
        <taxon>Fungi</taxon>
        <taxon>Dikarya</taxon>
        <taxon>Ascomycota</taxon>
        <taxon>Pezizomycotina</taxon>
        <taxon>Sordariomycetes</taxon>
        <taxon>Xylariomycetidae</taxon>
        <taxon>Amphisphaeriales</taxon>
        <taxon>Apiosporaceae</taxon>
        <taxon>Apiospora</taxon>
    </lineage>
</organism>
<dbReference type="InterPro" id="IPR013154">
    <property type="entry name" value="ADH-like_N"/>
</dbReference>
<dbReference type="Pfam" id="PF00107">
    <property type="entry name" value="ADH_zinc_N"/>
    <property type="match status" value="1"/>
</dbReference>
<dbReference type="InterPro" id="IPR020843">
    <property type="entry name" value="ER"/>
</dbReference>
<dbReference type="SMART" id="SM00829">
    <property type="entry name" value="PKS_ER"/>
    <property type="match status" value="1"/>
</dbReference>
<protein>
    <recommendedName>
        <fullName evidence="3">Enoyl reductase (ER) domain-containing protein</fullName>
    </recommendedName>
</protein>
<name>A0ABR1X1C1_9PEZI</name>
<dbReference type="CDD" id="cd05286">
    <property type="entry name" value="QOR2"/>
    <property type="match status" value="1"/>
</dbReference>
<accession>A0ABR1X1C1</accession>
<feature type="domain" description="Enoyl reductase (ER)" evidence="3">
    <location>
        <begin position="17"/>
        <end position="325"/>
    </location>
</feature>
<evidence type="ECO:0000259" key="3">
    <source>
        <dbReference type="SMART" id="SM00829"/>
    </source>
</evidence>
<comment type="caution">
    <text evidence="4">The sequence shown here is derived from an EMBL/GenBank/DDBJ whole genome shotgun (WGS) entry which is preliminary data.</text>
</comment>
<dbReference type="SUPFAM" id="SSF51735">
    <property type="entry name" value="NAD(P)-binding Rossmann-fold domains"/>
    <property type="match status" value="1"/>
</dbReference>
<dbReference type="PANTHER" id="PTHR48106:SF13">
    <property type="entry name" value="QUINONE OXIDOREDUCTASE-RELATED"/>
    <property type="match status" value="1"/>
</dbReference>
<sequence length="329" mass="35102">MASIPQTMSGILIEEPGDAEVLKWKTDLAVPQLSEGKILVKNEWVGVNYIDTYFRKGLYKAPMPMITGGEAGGIVVDVHPSVSNIKPGDRVGYLSSTRGSYAQYNLPDNISTQTAAASLLQGLTALTFIREAYPVKAGDWVLVHAAAGGVGSILCEMCSSIGAKVIGTAGTPDKMETAKKNGAEWVISSRKPQDELVAEVMKITDGHGIDCVFDGVGAATFEADLQLAARKATVCVFGNASGAVPPVDPLRLSAGTPAKNLKLMRPTLFGYVVTAEEFDKYATELLGMIEKGIVKLEKTSTYQLENAKQAHIDLESRKTTGKLLLQVPQ</sequence>
<evidence type="ECO:0000256" key="1">
    <source>
        <dbReference type="ARBA" id="ARBA00022857"/>
    </source>
</evidence>
<keyword evidence="5" id="KW-1185">Reference proteome</keyword>
<keyword evidence="2" id="KW-0560">Oxidoreductase</keyword>
<dbReference type="PANTHER" id="PTHR48106">
    <property type="entry name" value="QUINONE OXIDOREDUCTASE PIG3-RELATED"/>
    <property type="match status" value="1"/>
</dbReference>
<dbReference type="Gene3D" id="3.90.180.10">
    <property type="entry name" value="Medium-chain alcohol dehydrogenases, catalytic domain"/>
    <property type="match status" value="1"/>
</dbReference>
<dbReference type="SUPFAM" id="SSF50129">
    <property type="entry name" value="GroES-like"/>
    <property type="match status" value="1"/>
</dbReference>
<evidence type="ECO:0000313" key="4">
    <source>
        <dbReference type="EMBL" id="KAK8089233.1"/>
    </source>
</evidence>
<gene>
    <name evidence="4" type="ORF">PG997_004194</name>
</gene>
<dbReference type="InterPro" id="IPR047618">
    <property type="entry name" value="QOR-like"/>
</dbReference>
<reference evidence="4 5" key="1">
    <citation type="submission" date="2023-01" db="EMBL/GenBank/DDBJ databases">
        <title>Analysis of 21 Apiospora genomes using comparative genomics revels a genus with tremendous synthesis potential of carbohydrate active enzymes and secondary metabolites.</title>
        <authorList>
            <person name="Sorensen T."/>
        </authorList>
    </citation>
    <scope>NUCLEOTIDE SEQUENCE [LARGE SCALE GENOMIC DNA]</scope>
    <source>
        <strain evidence="4 5">CBS 114990</strain>
    </source>
</reference>
<keyword evidence="1" id="KW-0521">NADP</keyword>
<proteinExistence type="predicted"/>
<dbReference type="GeneID" id="92041569"/>
<dbReference type="EMBL" id="JAQQWN010000004">
    <property type="protein sequence ID" value="KAK8089233.1"/>
    <property type="molecule type" value="Genomic_DNA"/>
</dbReference>
<dbReference type="InterPro" id="IPR036291">
    <property type="entry name" value="NAD(P)-bd_dom_sf"/>
</dbReference>
<evidence type="ECO:0000313" key="5">
    <source>
        <dbReference type="Proteomes" id="UP001433268"/>
    </source>
</evidence>
<dbReference type="RefSeq" id="XP_066672127.1">
    <property type="nucleotide sequence ID" value="XM_066808509.1"/>
</dbReference>
<dbReference type="Gene3D" id="3.40.50.720">
    <property type="entry name" value="NAD(P)-binding Rossmann-like Domain"/>
    <property type="match status" value="1"/>
</dbReference>
<dbReference type="InterPro" id="IPR011032">
    <property type="entry name" value="GroES-like_sf"/>
</dbReference>